<evidence type="ECO:0000256" key="1">
    <source>
        <dbReference type="SAM" id="MobiDB-lite"/>
    </source>
</evidence>
<feature type="region of interest" description="Disordered" evidence="1">
    <location>
        <begin position="24"/>
        <end position="43"/>
    </location>
</feature>
<proteinExistence type="predicted"/>
<reference evidence="2" key="1">
    <citation type="submission" date="2020-08" db="EMBL/GenBank/DDBJ databases">
        <authorList>
            <person name="Hu Y."/>
            <person name="Nguyen S.V."/>
            <person name="Li F."/>
            <person name="Fanning S."/>
        </authorList>
    </citation>
    <scope>NUCLEOTIDE SEQUENCE</scope>
    <source>
        <strain evidence="2">SYSU D8009</strain>
    </source>
</reference>
<gene>
    <name evidence="2" type="ORF">H7965_14750</name>
</gene>
<name>A0A9X0QZ93_9PROT</name>
<dbReference type="EMBL" id="JACOMF010000016">
    <property type="protein sequence ID" value="MBC4016579.1"/>
    <property type="molecule type" value="Genomic_DNA"/>
</dbReference>
<organism evidence="2 3">
    <name type="scientific">Siccirubricoccus deserti</name>
    <dbReference type="NCBI Taxonomy" id="2013562"/>
    <lineage>
        <taxon>Bacteria</taxon>
        <taxon>Pseudomonadati</taxon>
        <taxon>Pseudomonadota</taxon>
        <taxon>Alphaproteobacteria</taxon>
        <taxon>Acetobacterales</taxon>
        <taxon>Roseomonadaceae</taxon>
        <taxon>Siccirubricoccus</taxon>
    </lineage>
</organism>
<accession>A0A9X0QZ93</accession>
<keyword evidence="3" id="KW-1185">Reference proteome</keyword>
<protein>
    <submittedName>
        <fullName evidence="2">Uncharacterized protein</fullName>
    </submittedName>
</protein>
<comment type="caution">
    <text evidence="2">The sequence shown here is derived from an EMBL/GenBank/DDBJ whole genome shotgun (WGS) entry which is preliminary data.</text>
</comment>
<evidence type="ECO:0000313" key="2">
    <source>
        <dbReference type="EMBL" id="MBC4016579.1"/>
    </source>
</evidence>
<dbReference type="Proteomes" id="UP000600101">
    <property type="component" value="Unassembled WGS sequence"/>
</dbReference>
<dbReference type="RefSeq" id="WP_186771341.1">
    <property type="nucleotide sequence ID" value="NZ_JACOMF010000016.1"/>
</dbReference>
<evidence type="ECO:0000313" key="3">
    <source>
        <dbReference type="Proteomes" id="UP000600101"/>
    </source>
</evidence>
<sequence>MTVPIANDFAAIRARMQEIRAAEQPCATQPAERPATPAPLPDNRPHYADFYGWLMGGGLWTPG</sequence>
<dbReference type="AlphaFoldDB" id="A0A9X0QZ93"/>